<feature type="region of interest" description="Disordered" evidence="1">
    <location>
        <begin position="238"/>
        <end position="366"/>
    </location>
</feature>
<feature type="compositionally biased region" description="Polar residues" evidence="1">
    <location>
        <begin position="116"/>
        <end position="127"/>
    </location>
</feature>
<accession>A0A6J1YR29</accession>
<reference evidence="4" key="1">
    <citation type="submission" date="2025-08" db="UniProtKB">
        <authorList>
            <consortium name="RefSeq"/>
        </authorList>
    </citation>
    <scope>IDENTIFICATION</scope>
    <source>
        <tissue evidence="4">Blood</tissue>
    </source>
</reference>
<evidence type="ECO:0000313" key="4">
    <source>
        <dbReference type="RefSeq" id="XP_026906560.2"/>
    </source>
</evidence>
<dbReference type="InterPro" id="IPR043989">
    <property type="entry name" value="CCZ1/INTU/HSP4_longin_3"/>
</dbReference>
<name>A0A6J1YR29_ACIJB</name>
<organism evidence="3 4">
    <name type="scientific">Acinonyx jubatus</name>
    <name type="common">Cheetah</name>
    <dbReference type="NCBI Taxonomy" id="32536"/>
    <lineage>
        <taxon>Eukaryota</taxon>
        <taxon>Metazoa</taxon>
        <taxon>Chordata</taxon>
        <taxon>Craniata</taxon>
        <taxon>Vertebrata</taxon>
        <taxon>Euteleostomi</taxon>
        <taxon>Mammalia</taxon>
        <taxon>Eutheria</taxon>
        <taxon>Laurasiatheria</taxon>
        <taxon>Carnivora</taxon>
        <taxon>Feliformia</taxon>
        <taxon>Felidae</taxon>
        <taxon>Felinae</taxon>
        <taxon>Acinonyx</taxon>
    </lineage>
</organism>
<evidence type="ECO:0000259" key="2">
    <source>
        <dbReference type="Pfam" id="PF19033"/>
    </source>
</evidence>
<dbReference type="PANTHER" id="PTHR14407">
    <property type="entry name" value="HERMANSKY-PUDLAK SYNDROME 4 PROTEIN LIGHT-EAR PROTEIN-RELATED"/>
    <property type="match status" value="1"/>
</dbReference>
<gene>
    <name evidence="4" type="primary">HPS4</name>
</gene>
<dbReference type="RefSeq" id="XP_026906560.2">
    <property type="nucleotide sequence ID" value="XM_027050759.2"/>
</dbReference>
<dbReference type="GO" id="GO:0031085">
    <property type="term" value="C:BLOC-3 complex"/>
    <property type="evidence" value="ECO:0007669"/>
    <property type="project" value="TreeGrafter"/>
</dbReference>
<dbReference type="GO" id="GO:0006605">
    <property type="term" value="P:protein targeting"/>
    <property type="evidence" value="ECO:0007669"/>
    <property type="project" value="TreeGrafter"/>
</dbReference>
<feature type="compositionally biased region" description="Low complexity" evidence="1">
    <location>
        <begin position="572"/>
        <end position="608"/>
    </location>
</feature>
<dbReference type="GO" id="GO:0016192">
    <property type="term" value="P:vesicle-mediated transport"/>
    <property type="evidence" value="ECO:0007669"/>
    <property type="project" value="InterPro"/>
</dbReference>
<feature type="region of interest" description="Disordered" evidence="1">
    <location>
        <begin position="559"/>
        <end position="608"/>
    </location>
</feature>
<feature type="compositionally biased region" description="Basic and acidic residues" evidence="1">
    <location>
        <begin position="177"/>
        <end position="194"/>
    </location>
</feature>
<sequence length="608" mass="65183">MKPPALSTFADGEHADLWVCLLPCIGGAPVVAEGSPHSADVPALASHSGRLYPLQGTRIPAGGGALQEHGAALPANVQITPVFLTEEEAISLHEFPMEQETSSAAPPAGLQEHSAQRWSTSAPTENATGHVGSAAWTLATTPEPTGPDVAWPDGKGEDRCLPGRDLENVKPARQHSPARDKGPGLRGSPTREPRLPWAEEEPDLSEIHIPEARETGMCLGYFALPSTCAPDGGSPCFEECASDSGSQEPKPPDALSSFLSLSTPEIPPQNGALERHNDLPGDSSPAPSPREDRLPGRTSRPWSWPCSDSRQEGTMLPVGERGTEQPVGVRDSRSTPGGSDLAESQDDGPSANRNDPRSAPTSREGLVPMNLYTHDVNGLVLSLLAEEPLLGDDAAIEEVYHSSLASLNGLEVHLKETLPKDAAAFPSRTYNFTHYDRIQNVLTTNLPQVATAQDRRFLRAIGLMHSDFARLPALYEMTIRAATDSASLQRVERKEDVSWHRSLELECASRTPNRSSCPPPPGPASIWGRWAPAEHLPRSLCGQRPAQAAWDRCLLSSPSETPPRPCMPVAAPSRRPISSSWRWRRGAPASRARRTAPSASPAKPSGSC</sequence>
<evidence type="ECO:0000313" key="3">
    <source>
        <dbReference type="Proteomes" id="UP001652583"/>
    </source>
</evidence>
<evidence type="ECO:0000256" key="1">
    <source>
        <dbReference type="SAM" id="MobiDB-lite"/>
    </source>
</evidence>
<dbReference type="GO" id="GO:0031267">
    <property type="term" value="F:small GTPase binding"/>
    <property type="evidence" value="ECO:0007669"/>
    <property type="project" value="TreeGrafter"/>
</dbReference>
<protein>
    <submittedName>
        <fullName evidence="4">BLOC-3 complex member HPS4 isoform X3</fullName>
    </submittedName>
</protein>
<feature type="domain" description="CCZ1/INTU/HPS4 third Longin" evidence="2">
    <location>
        <begin position="428"/>
        <end position="485"/>
    </location>
</feature>
<dbReference type="GO" id="GO:0005085">
    <property type="term" value="F:guanyl-nucleotide exchange factor activity"/>
    <property type="evidence" value="ECO:0007669"/>
    <property type="project" value="TreeGrafter"/>
</dbReference>
<dbReference type="InterPro" id="IPR026091">
    <property type="entry name" value="HPS4"/>
</dbReference>
<dbReference type="PANTHER" id="PTHR14407:SF9">
    <property type="entry name" value="BLOC-3 COMPLEX MEMBER HPS4"/>
    <property type="match status" value="1"/>
</dbReference>
<feature type="compositionally biased region" description="Basic and acidic residues" evidence="1">
    <location>
        <begin position="154"/>
        <end position="170"/>
    </location>
</feature>
<dbReference type="Proteomes" id="UP001652583">
    <property type="component" value="Chromosome D3"/>
</dbReference>
<dbReference type="GeneID" id="106982304"/>
<feature type="region of interest" description="Disordered" evidence="1">
    <location>
        <begin position="97"/>
        <end position="204"/>
    </location>
</feature>
<dbReference type="GO" id="GO:1903232">
    <property type="term" value="P:melanosome assembly"/>
    <property type="evidence" value="ECO:0007669"/>
    <property type="project" value="TreeGrafter"/>
</dbReference>
<dbReference type="GO" id="GO:0031410">
    <property type="term" value="C:cytoplasmic vesicle"/>
    <property type="evidence" value="ECO:0007669"/>
    <property type="project" value="TreeGrafter"/>
</dbReference>
<dbReference type="Pfam" id="PF19033">
    <property type="entry name" value="Intu_longin_3"/>
    <property type="match status" value="1"/>
</dbReference>
<dbReference type="GO" id="GO:0005765">
    <property type="term" value="C:lysosomal membrane"/>
    <property type="evidence" value="ECO:0007669"/>
    <property type="project" value="TreeGrafter"/>
</dbReference>
<keyword evidence="3" id="KW-1185">Reference proteome</keyword>
<proteinExistence type="predicted"/>
<dbReference type="AlphaFoldDB" id="A0A6J1YR29"/>